<protein>
    <submittedName>
        <fullName evidence="1">Uncharacterized protein</fullName>
    </submittedName>
</protein>
<keyword evidence="2" id="KW-1185">Reference proteome</keyword>
<dbReference type="Proteomes" id="UP000192468">
    <property type="component" value="Unassembled WGS sequence"/>
</dbReference>
<sequence length="75" mass="8908">MDEYSKMENINEIVPELEQKPDIGYLIGLGLIKEVYRENIISEKEYNGMVKTFTREYAKCIRNENVKNKEFKSDK</sequence>
<organism evidence="1 2">
    <name type="scientific">Clostridium acidisoli DSM 12555</name>
    <dbReference type="NCBI Taxonomy" id="1121291"/>
    <lineage>
        <taxon>Bacteria</taxon>
        <taxon>Bacillati</taxon>
        <taxon>Bacillota</taxon>
        <taxon>Clostridia</taxon>
        <taxon>Eubacteriales</taxon>
        <taxon>Clostridiaceae</taxon>
        <taxon>Clostridium</taxon>
    </lineage>
</organism>
<dbReference type="STRING" id="1121291.SAMN02745134_00355"/>
<accession>A0A1W1X0X2</accession>
<dbReference type="EMBL" id="FWXH01000002">
    <property type="protein sequence ID" value="SMC17493.1"/>
    <property type="molecule type" value="Genomic_DNA"/>
</dbReference>
<dbReference type="AlphaFoldDB" id="A0A1W1X0X2"/>
<dbReference type="RefSeq" id="WP_084113545.1">
    <property type="nucleotide sequence ID" value="NZ_FWXH01000002.1"/>
</dbReference>
<reference evidence="1 2" key="1">
    <citation type="submission" date="2017-04" db="EMBL/GenBank/DDBJ databases">
        <authorList>
            <person name="Afonso C.L."/>
            <person name="Miller P.J."/>
            <person name="Scott M.A."/>
            <person name="Spackman E."/>
            <person name="Goraichik I."/>
            <person name="Dimitrov K.M."/>
            <person name="Suarez D.L."/>
            <person name="Swayne D.E."/>
        </authorList>
    </citation>
    <scope>NUCLEOTIDE SEQUENCE [LARGE SCALE GENOMIC DNA]</scope>
    <source>
        <strain evidence="1 2">DSM 12555</strain>
    </source>
</reference>
<name>A0A1W1X0X2_9CLOT</name>
<evidence type="ECO:0000313" key="2">
    <source>
        <dbReference type="Proteomes" id="UP000192468"/>
    </source>
</evidence>
<evidence type="ECO:0000313" key="1">
    <source>
        <dbReference type="EMBL" id="SMC17493.1"/>
    </source>
</evidence>
<gene>
    <name evidence="1" type="ORF">SAMN02745134_00355</name>
</gene>
<proteinExistence type="predicted"/>